<name>A0A7U2I941_PHANO</name>
<accession>A0A7U2I941</accession>
<evidence type="ECO:0000313" key="2">
    <source>
        <dbReference type="Proteomes" id="UP000663193"/>
    </source>
</evidence>
<proteinExistence type="predicted"/>
<dbReference type="PANTHER" id="PTHR28630:SF3">
    <property type="entry name" value="PEROXIREDOXIN-LIKE 2C"/>
    <property type="match status" value="1"/>
</dbReference>
<protein>
    <recommendedName>
        <fullName evidence="3">Thioredoxin domain-containing protein</fullName>
    </recommendedName>
</protein>
<dbReference type="VEuPathDB" id="FungiDB:JI435_058000"/>
<dbReference type="Proteomes" id="UP000663193">
    <property type="component" value="Chromosome 19"/>
</dbReference>
<dbReference type="Pfam" id="PF13911">
    <property type="entry name" value="AhpC-TSA_2"/>
    <property type="match status" value="1"/>
</dbReference>
<organism evidence="1 2">
    <name type="scientific">Phaeosphaeria nodorum (strain SN15 / ATCC MYA-4574 / FGSC 10173)</name>
    <name type="common">Glume blotch fungus</name>
    <name type="synonym">Parastagonospora nodorum</name>
    <dbReference type="NCBI Taxonomy" id="321614"/>
    <lineage>
        <taxon>Eukaryota</taxon>
        <taxon>Fungi</taxon>
        <taxon>Dikarya</taxon>
        <taxon>Ascomycota</taxon>
        <taxon>Pezizomycotina</taxon>
        <taxon>Dothideomycetes</taxon>
        <taxon>Pleosporomycetidae</taxon>
        <taxon>Pleosporales</taxon>
        <taxon>Pleosporineae</taxon>
        <taxon>Phaeosphaeriaceae</taxon>
        <taxon>Parastagonospora</taxon>
    </lineage>
</organism>
<gene>
    <name evidence="1" type="ORF">JI435_058000</name>
</gene>
<dbReference type="Gene3D" id="3.40.30.10">
    <property type="entry name" value="Glutaredoxin"/>
    <property type="match status" value="1"/>
</dbReference>
<dbReference type="PANTHER" id="PTHR28630">
    <property type="match status" value="1"/>
</dbReference>
<keyword evidence="2" id="KW-1185">Reference proteome</keyword>
<sequence>MAADSDKSEARALPTADELAQALKVEVYDNKGKSTPLGDLAKGQRTALIFIRHFWCTNCKVFVRRLSEAVPPSDLPANTRVLVIGCGSYQPIDDWATAASSKYPVYTDPSNKLYTLFKFKSNLSQGDGSEPRDYMRDAGGAVARWFSGITAALGSLQNLPYVGPKSQNGGEVILSAEGECEFISRMQTTVDHTNVSELATLLGASKHDTAGQ</sequence>
<dbReference type="SUPFAM" id="SSF52833">
    <property type="entry name" value="Thioredoxin-like"/>
    <property type="match status" value="1"/>
</dbReference>
<dbReference type="AlphaFoldDB" id="A0A7U2I941"/>
<dbReference type="EMBL" id="CP069041">
    <property type="protein sequence ID" value="QRD05515.1"/>
    <property type="molecule type" value="Genomic_DNA"/>
</dbReference>
<dbReference type="InterPro" id="IPR032801">
    <property type="entry name" value="PXL2A/B/C"/>
</dbReference>
<dbReference type="OrthoDB" id="40334at2759"/>
<evidence type="ECO:0008006" key="3">
    <source>
        <dbReference type="Google" id="ProtNLM"/>
    </source>
</evidence>
<evidence type="ECO:0000313" key="1">
    <source>
        <dbReference type="EMBL" id="QRD05515.1"/>
    </source>
</evidence>
<dbReference type="InterPro" id="IPR036249">
    <property type="entry name" value="Thioredoxin-like_sf"/>
</dbReference>
<reference evidence="2" key="1">
    <citation type="journal article" date="2021" name="BMC Genomics">
        <title>Chromosome-level genome assembly and manually-curated proteome of model necrotroph Parastagonospora nodorum Sn15 reveals a genome-wide trove of candidate effector homologs, and redundancy of virulence-related functions within an accessory chromosome.</title>
        <authorList>
            <person name="Bertazzoni S."/>
            <person name="Jones D.A.B."/>
            <person name="Phan H.T."/>
            <person name="Tan K.-C."/>
            <person name="Hane J.K."/>
        </authorList>
    </citation>
    <scope>NUCLEOTIDE SEQUENCE [LARGE SCALE GENOMIC DNA]</scope>
    <source>
        <strain evidence="2">SN15 / ATCC MYA-4574 / FGSC 10173)</strain>
    </source>
</reference>